<dbReference type="Proteomes" id="UP000515563">
    <property type="component" value="Chromosome"/>
</dbReference>
<dbReference type="KEGG" id="kqi:F1D05_22150"/>
<dbReference type="EMBL" id="CP043661">
    <property type="protein sequence ID" value="QNE20121.1"/>
    <property type="molecule type" value="Genomic_DNA"/>
</dbReference>
<evidence type="ECO:0000313" key="2">
    <source>
        <dbReference type="Proteomes" id="UP000515563"/>
    </source>
</evidence>
<evidence type="ECO:0000313" key="1">
    <source>
        <dbReference type="EMBL" id="QNE20121.1"/>
    </source>
</evidence>
<protein>
    <recommendedName>
        <fullName evidence="3">PH domain-containing protein</fullName>
    </recommendedName>
</protein>
<accession>A0A7G6X1K6</accession>
<reference evidence="2" key="1">
    <citation type="submission" date="2019-09" db="EMBL/GenBank/DDBJ databases">
        <title>Antimicrobial potential of Antarctic Bacteria.</title>
        <authorList>
            <person name="Benaud N."/>
            <person name="Edwards R.J."/>
            <person name="Ferrari B.C."/>
        </authorList>
    </citation>
    <scope>NUCLEOTIDE SEQUENCE [LARGE SCALE GENOMIC DNA]</scope>
    <source>
        <strain evidence="2">SPB151</strain>
    </source>
</reference>
<organism evidence="1 2">
    <name type="scientific">Kribbella qitaiheensis</name>
    <dbReference type="NCBI Taxonomy" id="1544730"/>
    <lineage>
        <taxon>Bacteria</taxon>
        <taxon>Bacillati</taxon>
        <taxon>Actinomycetota</taxon>
        <taxon>Actinomycetes</taxon>
        <taxon>Propionibacteriales</taxon>
        <taxon>Kribbellaceae</taxon>
        <taxon>Kribbella</taxon>
    </lineage>
</organism>
<gene>
    <name evidence="1" type="ORF">F1D05_22150</name>
</gene>
<evidence type="ECO:0008006" key="3">
    <source>
        <dbReference type="Google" id="ProtNLM"/>
    </source>
</evidence>
<dbReference type="AlphaFoldDB" id="A0A7G6X1K6"/>
<proteinExistence type="predicted"/>
<sequence length="143" mass="16118">MNAFAWLAVTALVLEPLVTGGLPRGVAIAGTVGCVLIGVHLAVRGYWAGAVLEPETLVVRGFFRTRRIPKASITGITEFPAVRWKRADGKARWSPIIAFCEEGQRVPSFVRRHNEMSIQRLREWDHRRHLKARRSPAKKRQRG</sequence>
<keyword evidence="2" id="KW-1185">Reference proteome</keyword>
<dbReference type="RefSeq" id="WP_185442111.1">
    <property type="nucleotide sequence ID" value="NZ_CP043661.1"/>
</dbReference>
<name>A0A7G6X1K6_9ACTN</name>
<reference evidence="1 2" key="2">
    <citation type="journal article" date="2020" name="Microbiol. Resour. Announc.">
        <title>Antarctic desert soil bacteria exhibit high novel natural product potential, evaluated through long-read genome sequencing and comparative genomics.</title>
        <authorList>
            <person name="Benaud N."/>
            <person name="Edwards R.J."/>
            <person name="Amos T.G."/>
            <person name="D'Agostino P.M."/>
            <person name="Gutierrez-Chavez C."/>
            <person name="Montgomery K."/>
            <person name="Nicetic I."/>
            <person name="Ferrari B.C."/>
        </authorList>
    </citation>
    <scope>NUCLEOTIDE SEQUENCE [LARGE SCALE GENOMIC DNA]</scope>
    <source>
        <strain evidence="1 2">SPB151</strain>
    </source>
</reference>